<dbReference type="AlphaFoldDB" id="A0A1I8A8F0"/>
<keyword evidence="1" id="KW-1185">Reference proteome</keyword>
<reference evidence="2" key="1">
    <citation type="submission" date="2016-11" db="UniProtKB">
        <authorList>
            <consortium name="WormBaseParasite"/>
        </authorList>
    </citation>
    <scope>IDENTIFICATION</scope>
</reference>
<dbReference type="WBParaSite" id="L893_g33720.t1">
    <property type="protein sequence ID" value="L893_g33720.t1"/>
    <property type="gene ID" value="L893_g33720"/>
</dbReference>
<evidence type="ECO:0000313" key="1">
    <source>
        <dbReference type="Proteomes" id="UP000095287"/>
    </source>
</evidence>
<name>A0A1I8A8F0_9BILA</name>
<sequence length="68" mass="7796">MDISLSITSAKCRVSGFTCFGYYPLLLKQEYRTDLLQCESCSTGMFLFVMCCEEVIHQKPHGSRETDF</sequence>
<accession>A0A1I8A8F0</accession>
<evidence type="ECO:0000313" key="2">
    <source>
        <dbReference type="WBParaSite" id="L893_g33720.t1"/>
    </source>
</evidence>
<dbReference type="Proteomes" id="UP000095287">
    <property type="component" value="Unplaced"/>
</dbReference>
<proteinExistence type="predicted"/>
<organism evidence="1 2">
    <name type="scientific">Steinernema glaseri</name>
    <dbReference type="NCBI Taxonomy" id="37863"/>
    <lineage>
        <taxon>Eukaryota</taxon>
        <taxon>Metazoa</taxon>
        <taxon>Ecdysozoa</taxon>
        <taxon>Nematoda</taxon>
        <taxon>Chromadorea</taxon>
        <taxon>Rhabditida</taxon>
        <taxon>Tylenchina</taxon>
        <taxon>Panagrolaimomorpha</taxon>
        <taxon>Strongyloidoidea</taxon>
        <taxon>Steinernematidae</taxon>
        <taxon>Steinernema</taxon>
    </lineage>
</organism>
<protein>
    <submittedName>
        <fullName evidence="2">C2H2-type domain-containing protein</fullName>
    </submittedName>
</protein>